<dbReference type="Gene3D" id="3.40.640.10">
    <property type="entry name" value="Type I PLP-dependent aspartate aminotransferase-like (Major domain)"/>
    <property type="match status" value="1"/>
</dbReference>
<dbReference type="PANTHER" id="PTHR46577:SF1">
    <property type="entry name" value="HTH-TYPE TRANSCRIPTIONAL REGULATORY PROTEIN GABR"/>
    <property type="match status" value="1"/>
</dbReference>
<evidence type="ECO:0000256" key="3">
    <source>
        <dbReference type="ARBA" id="ARBA00023015"/>
    </source>
</evidence>
<proteinExistence type="inferred from homology"/>
<evidence type="ECO:0000256" key="2">
    <source>
        <dbReference type="ARBA" id="ARBA00022898"/>
    </source>
</evidence>
<dbReference type="SMART" id="SM00345">
    <property type="entry name" value="HTH_GNTR"/>
    <property type="match status" value="1"/>
</dbReference>
<dbReference type="CDD" id="cd07377">
    <property type="entry name" value="WHTH_GntR"/>
    <property type="match status" value="1"/>
</dbReference>
<dbReference type="InterPro" id="IPR000524">
    <property type="entry name" value="Tscrpt_reg_HTH_GntR"/>
</dbReference>
<dbReference type="PANTHER" id="PTHR46577">
    <property type="entry name" value="HTH-TYPE TRANSCRIPTIONAL REGULATORY PROTEIN GABR"/>
    <property type="match status" value="1"/>
</dbReference>
<dbReference type="GO" id="GO:0003677">
    <property type="term" value="F:DNA binding"/>
    <property type="evidence" value="ECO:0007669"/>
    <property type="project" value="UniProtKB-KW"/>
</dbReference>
<keyword evidence="3" id="KW-0805">Transcription regulation</keyword>
<dbReference type="EMBL" id="FNQB01000002">
    <property type="protein sequence ID" value="SDZ32109.1"/>
    <property type="molecule type" value="Genomic_DNA"/>
</dbReference>
<evidence type="ECO:0000256" key="5">
    <source>
        <dbReference type="ARBA" id="ARBA00023163"/>
    </source>
</evidence>
<keyword evidence="4" id="KW-0238">DNA-binding</keyword>
<dbReference type="Pfam" id="PF00392">
    <property type="entry name" value="GntR"/>
    <property type="match status" value="1"/>
</dbReference>
<dbReference type="InterPro" id="IPR015424">
    <property type="entry name" value="PyrdxlP-dep_Trfase"/>
</dbReference>
<keyword evidence="8" id="KW-1185">Reference proteome</keyword>
<accession>A0A1H3S4P3</accession>
<dbReference type="Gene3D" id="1.10.10.10">
    <property type="entry name" value="Winged helix-like DNA-binding domain superfamily/Winged helix DNA-binding domain"/>
    <property type="match status" value="1"/>
</dbReference>
<dbReference type="GO" id="GO:0030170">
    <property type="term" value="F:pyridoxal phosphate binding"/>
    <property type="evidence" value="ECO:0007669"/>
    <property type="project" value="InterPro"/>
</dbReference>
<dbReference type="OrthoDB" id="594134at2"/>
<protein>
    <submittedName>
        <fullName evidence="7">Transcriptional regulator, GntR family</fullName>
    </submittedName>
</protein>
<dbReference type="STRING" id="137265.SAMN05421684_4481"/>
<name>A0A1H3S4P3_9ACTN</name>
<dbReference type="AlphaFoldDB" id="A0A1H3S4P3"/>
<dbReference type="InterPro" id="IPR036390">
    <property type="entry name" value="WH_DNA-bd_sf"/>
</dbReference>
<dbReference type="PRINTS" id="PR00035">
    <property type="entry name" value="HTHGNTR"/>
</dbReference>
<gene>
    <name evidence="7" type="ORF">SAMN05421684_4481</name>
</gene>
<dbReference type="Pfam" id="PF00155">
    <property type="entry name" value="Aminotran_1_2"/>
    <property type="match status" value="1"/>
</dbReference>
<evidence type="ECO:0000313" key="7">
    <source>
        <dbReference type="EMBL" id="SDZ32109.1"/>
    </source>
</evidence>
<keyword evidence="2" id="KW-0663">Pyridoxal phosphate</keyword>
<evidence type="ECO:0000259" key="6">
    <source>
        <dbReference type="PROSITE" id="PS50949"/>
    </source>
</evidence>
<evidence type="ECO:0000256" key="1">
    <source>
        <dbReference type="ARBA" id="ARBA00005384"/>
    </source>
</evidence>
<reference evidence="8" key="1">
    <citation type="submission" date="2016-10" db="EMBL/GenBank/DDBJ databases">
        <authorList>
            <person name="Varghese N."/>
            <person name="Submissions S."/>
        </authorList>
    </citation>
    <scope>NUCLEOTIDE SEQUENCE [LARGE SCALE GENOMIC DNA]</scope>
    <source>
        <strain evidence="8">DSM 44718</strain>
    </source>
</reference>
<feature type="domain" description="HTH gntR-type" evidence="6">
    <location>
        <begin position="19"/>
        <end position="87"/>
    </location>
</feature>
<dbReference type="GO" id="GO:0003700">
    <property type="term" value="F:DNA-binding transcription factor activity"/>
    <property type="evidence" value="ECO:0007669"/>
    <property type="project" value="InterPro"/>
</dbReference>
<evidence type="ECO:0000313" key="8">
    <source>
        <dbReference type="Proteomes" id="UP000199632"/>
    </source>
</evidence>
<organism evidence="7 8">
    <name type="scientific">Asanoa ishikariensis</name>
    <dbReference type="NCBI Taxonomy" id="137265"/>
    <lineage>
        <taxon>Bacteria</taxon>
        <taxon>Bacillati</taxon>
        <taxon>Actinomycetota</taxon>
        <taxon>Actinomycetes</taxon>
        <taxon>Micromonosporales</taxon>
        <taxon>Micromonosporaceae</taxon>
        <taxon>Asanoa</taxon>
    </lineage>
</organism>
<dbReference type="InterPro" id="IPR036388">
    <property type="entry name" value="WH-like_DNA-bd_sf"/>
</dbReference>
<dbReference type="InterPro" id="IPR051446">
    <property type="entry name" value="HTH_trans_reg/aminotransferase"/>
</dbReference>
<dbReference type="InterPro" id="IPR004839">
    <property type="entry name" value="Aminotransferase_I/II_large"/>
</dbReference>
<comment type="similarity">
    <text evidence="1">In the C-terminal section; belongs to the class-I pyridoxal-phosphate-dependent aminotransferase family.</text>
</comment>
<dbReference type="SUPFAM" id="SSF53383">
    <property type="entry name" value="PLP-dependent transferases"/>
    <property type="match status" value="1"/>
</dbReference>
<evidence type="ECO:0000256" key="4">
    <source>
        <dbReference type="ARBA" id="ARBA00023125"/>
    </source>
</evidence>
<dbReference type="Proteomes" id="UP000199632">
    <property type="component" value="Unassembled WGS sequence"/>
</dbReference>
<keyword evidence="5" id="KW-0804">Transcription</keyword>
<dbReference type="InterPro" id="IPR015421">
    <property type="entry name" value="PyrdxlP-dep_Trfase_major"/>
</dbReference>
<dbReference type="CDD" id="cd00609">
    <property type="entry name" value="AAT_like"/>
    <property type="match status" value="1"/>
</dbReference>
<dbReference type="SUPFAM" id="SSF46785">
    <property type="entry name" value="Winged helix' DNA-binding domain"/>
    <property type="match status" value="1"/>
</dbReference>
<dbReference type="RefSeq" id="WP_090795885.1">
    <property type="nucleotide sequence ID" value="NZ_BOND01000020.1"/>
</dbReference>
<sequence>MATDWADWGVDLHLDVPAGGRRAGLERALRTAIRSGRLTPGSRLPATRTLAVELGIARNTVAAAYDQLVAEGYLTARTGSGTTVAALPPPSPVFPALAPAVPPRFDLRPGSPDVSFFPAAAWLRAARRALADAPAATYDYGDPRGHPALRAALADYLGRVRGVLAHPDRIVVTSGYVQALALLAGLHRVVAMEDPGLAFHRAVVRRAGARVVPLPVDTHGARTDLLESTVDAVVLTPANQFPLGAALAPARRRAVVDWGGLVIEDDYDGEFRYDRQPVGAVQGVAPEQVAYVGTAAKTLGPALRLGWVVLPERLVEPVVEAKRHTDYHTEVIGQLTLASLLTSHEYDRHVRAARSRYRARRDLLLTRLRGAPVRGVAAGLHALLPLPPGGPTEAEVLDEAARRGLALGDLGSHWHFTGDHPQGLIVGYGTPSESRYPAALDLLARLLTSVA</sequence>
<dbReference type="PROSITE" id="PS50949">
    <property type="entry name" value="HTH_GNTR"/>
    <property type="match status" value="1"/>
</dbReference>